<evidence type="ECO:0000313" key="2">
    <source>
        <dbReference type="EMBL" id="QPI18465.1"/>
    </source>
</evidence>
<dbReference type="KEGG" id="vg:77951575"/>
<sequence length="230" mass="25794">MAILAYSNNYEYLWELGCALCKDCAHVIPADKSLLDYSAEDIQKMYIHLTGDLAGCIFSSDKVCAIILTTLAKYSQNLPSANVTSNFAQQAIDKNIEYMHIENGKIKEGFASIKMPITIVDKMFLVNDTTCNLNNVNFKCDWKTVEDIKITQSITPAQKINKSSHQRMTGSKQIIWDVATSMWLDAGSPTDKGEVLSLRKQIMNELEKQGVNRNSASNELGKWHKETAPF</sequence>
<dbReference type="GeneID" id="77951575"/>
<keyword evidence="3" id="KW-1185">Reference proteome</keyword>
<name>A0A7S9SWJ0_9CAUD</name>
<feature type="compositionally biased region" description="Basic and acidic residues" evidence="1">
    <location>
        <begin position="221"/>
        <end position="230"/>
    </location>
</feature>
<dbReference type="Proteomes" id="UP000594422">
    <property type="component" value="Segment"/>
</dbReference>
<dbReference type="EMBL" id="MW057861">
    <property type="protein sequence ID" value="QPI18465.1"/>
    <property type="molecule type" value="Genomic_DNA"/>
</dbReference>
<accession>A0A7S9SWJ0</accession>
<dbReference type="RefSeq" id="YP_010675252.1">
    <property type="nucleotide sequence ID" value="NC_071001.1"/>
</dbReference>
<proteinExistence type="predicted"/>
<protein>
    <submittedName>
        <fullName evidence="2">Uncharacterized protein</fullName>
    </submittedName>
</protein>
<organism evidence="2 3">
    <name type="scientific">Providencia phage PSTCR7</name>
    <dbReference type="NCBI Taxonomy" id="2783549"/>
    <lineage>
        <taxon>Viruses</taxon>
        <taxon>Duplodnaviria</taxon>
        <taxon>Heunggongvirae</taxon>
        <taxon>Uroviricota</taxon>
        <taxon>Caudoviricetes</taxon>
        <taxon>Craquatrovirus</taxon>
        <taxon>Craquatrovirus PSTCR7</taxon>
    </lineage>
</organism>
<evidence type="ECO:0000313" key="3">
    <source>
        <dbReference type="Proteomes" id="UP000594422"/>
    </source>
</evidence>
<evidence type="ECO:0000256" key="1">
    <source>
        <dbReference type="SAM" id="MobiDB-lite"/>
    </source>
</evidence>
<feature type="region of interest" description="Disordered" evidence="1">
    <location>
        <begin position="211"/>
        <end position="230"/>
    </location>
</feature>
<reference evidence="2 3" key="1">
    <citation type="submission" date="2020-10" db="EMBL/GenBank/DDBJ databases">
        <title>Novel bacteriophages targeting Providencia spp. as potential agents for phage therapy.</title>
        <authorList>
            <person name="Rakov C."/>
            <person name="Alkalay-Oren S."/>
            <person name="Coppenhagen-Glazer S."/>
            <person name="Hazan R."/>
        </authorList>
    </citation>
    <scope>NUCLEOTIDE SEQUENCE [LARGE SCALE GENOMIC DNA]</scope>
</reference>